<dbReference type="Gene3D" id="3.30.1490.300">
    <property type="match status" value="1"/>
</dbReference>
<dbReference type="OrthoDB" id="2690797at2"/>
<dbReference type="InterPro" id="IPR043129">
    <property type="entry name" value="ATPase_NBD"/>
</dbReference>
<comment type="caution">
    <text evidence="1">The sequence shown here is derived from an EMBL/GenBank/DDBJ whole genome shotgun (WGS) entry which is preliminary data.</text>
</comment>
<organism evidence="1 3">
    <name type="scientific">Kurthia zopfii</name>
    <dbReference type="NCBI Taxonomy" id="1650"/>
    <lineage>
        <taxon>Bacteria</taxon>
        <taxon>Bacillati</taxon>
        <taxon>Bacillota</taxon>
        <taxon>Bacilli</taxon>
        <taxon>Bacillales</taxon>
        <taxon>Caryophanaceae</taxon>
        <taxon>Kurthia</taxon>
    </lineage>
</organism>
<gene>
    <name evidence="2" type="ORF">DFR61_10154</name>
    <name evidence="1" type="ORF">NCTC10597_01891</name>
</gene>
<protein>
    <submittedName>
        <fullName evidence="2">Tfp pilus assembly PilM family ATPase</fullName>
    </submittedName>
    <submittedName>
        <fullName evidence="1">Type IV pilus assembly protein PilM</fullName>
    </submittedName>
</protein>
<dbReference type="Pfam" id="PF11104">
    <property type="entry name" value="PilM_2"/>
    <property type="match status" value="1"/>
</dbReference>
<dbReference type="EMBL" id="UGNP01000001">
    <property type="protein sequence ID" value="STX10177.1"/>
    <property type="molecule type" value="Genomic_DNA"/>
</dbReference>
<dbReference type="AlphaFoldDB" id="A0A8B4QBU5"/>
<dbReference type="SUPFAM" id="SSF53067">
    <property type="entry name" value="Actin-like ATPase domain"/>
    <property type="match status" value="1"/>
</dbReference>
<evidence type="ECO:0000313" key="3">
    <source>
        <dbReference type="Proteomes" id="UP000254330"/>
    </source>
</evidence>
<evidence type="ECO:0000313" key="2">
    <source>
        <dbReference type="EMBL" id="TDR44217.1"/>
    </source>
</evidence>
<reference evidence="2 4" key="2">
    <citation type="submission" date="2019-03" db="EMBL/GenBank/DDBJ databases">
        <title>Genomic Encyclopedia of Type Strains, Phase IV (KMG-IV): sequencing the most valuable type-strain genomes for metagenomic binning, comparative biology and taxonomic classification.</title>
        <authorList>
            <person name="Goeker M."/>
        </authorList>
    </citation>
    <scope>NUCLEOTIDE SEQUENCE [LARGE SCALE GENOMIC DNA]</scope>
    <source>
        <strain evidence="2 4">DSM 20580</strain>
    </source>
</reference>
<dbReference type="InterPro" id="IPR005883">
    <property type="entry name" value="PilM"/>
</dbReference>
<name>A0A8B4QBU5_9BACL</name>
<dbReference type="RefSeq" id="WP_109348252.1">
    <property type="nucleotide sequence ID" value="NZ_BJUE01000001.1"/>
</dbReference>
<proteinExistence type="predicted"/>
<dbReference type="EMBL" id="SNZG01000001">
    <property type="protein sequence ID" value="TDR44217.1"/>
    <property type="molecule type" value="Genomic_DNA"/>
</dbReference>
<reference evidence="1 3" key="1">
    <citation type="submission" date="2018-06" db="EMBL/GenBank/DDBJ databases">
        <authorList>
            <consortium name="Pathogen Informatics"/>
            <person name="Doyle S."/>
        </authorList>
    </citation>
    <scope>NUCLEOTIDE SEQUENCE [LARGE SCALE GENOMIC DNA]</scope>
    <source>
        <strain evidence="1 3">NCTC10597</strain>
    </source>
</reference>
<dbReference type="Proteomes" id="UP000294641">
    <property type="component" value="Unassembled WGS sequence"/>
</dbReference>
<sequence length="325" mass="37199">MFGGTNKTISIVYNDFALSLLAVTKGELEQALTYQIPLEKGIVKNGMIEDEDAFFNTLKDVLKKKKIKRYDVRMVAPANSTVMKKINLPAHLTTIEQVEEYIEAEMNDSIRVPFSDPLYDIYDEDPSDGEALLFASEREEITKVVDLMDDLDLDLQIVDLKYLADLRIVEKVIPNFYSQTMLVLDWSMDQLLISIINNGKLELNREYTLRTDHEDWSEIISNEEVEFKLTQNKEAYEIQIHDALNEIDQIVHFYQYSLNKGTAEIQRVINIGDHPMLTEIDELIEGKVSLQTSRITDADINAYFPGFKAKHSTLLGLAIKGGHKE</sequence>
<dbReference type="Gene3D" id="3.30.420.40">
    <property type="match status" value="2"/>
</dbReference>
<dbReference type="Proteomes" id="UP000254330">
    <property type="component" value="Unassembled WGS sequence"/>
</dbReference>
<evidence type="ECO:0000313" key="1">
    <source>
        <dbReference type="EMBL" id="STX10177.1"/>
    </source>
</evidence>
<keyword evidence="4" id="KW-1185">Reference proteome</keyword>
<evidence type="ECO:0000313" key="4">
    <source>
        <dbReference type="Proteomes" id="UP000294641"/>
    </source>
</evidence>
<accession>A0A8B4QBU5</accession>